<feature type="domain" description="C3H1-type" evidence="13">
    <location>
        <begin position="159"/>
        <end position="187"/>
    </location>
</feature>
<reference evidence="16" key="2">
    <citation type="submission" date="2024-06" db="UniProtKB">
        <authorList>
            <consortium name="EnsemblMetazoa"/>
        </authorList>
    </citation>
    <scope>IDENTIFICATION</scope>
</reference>
<dbReference type="SUPFAM" id="SSF63748">
    <property type="entry name" value="Tudor/PWWP/MBT"/>
    <property type="match status" value="1"/>
</dbReference>
<dbReference type="InterPro" id="IPR000467">
    <property type="entry name" value="G_patch_dom"/>
</dbReference>
<feature type="domain" description="Tudor" evidence="15">
    <location>
        <begin position="203"/>
        <end position="260"/>
    </location>
</feature>
<reference evidence="17" key="1">
    <citation type="journal article" date="2010" name="Nature">
        <title>The Amphimedon queenslandica genome and the evolution of animal complexity.</title>
        <authorList>
            <person name="Srivastava M."/>
            <person name="Simakov O."/>
            <person name="Chapman J."/>
            <person name="Fahey B."/>
            <person name="Gauthier M.E."/>
            <person name="Mitros T."/>
            <person name="Richards G.S."/>
            <person name="Conaco C."/>
            <person name="Dacre M."/>
            <person name="Hellsten U."/>
            <person name="Larroux C."/>
            <person name="Putnam N.H."/>
            <person name="Stanke M."/>
            <person name="Adamska M."/>
            <person name="Darling A."/>
            <person name="Degnan S.M."/>
            <person name="Oakley T.H."/>
            <person name="Plachetzki D.C."/>
            <person name="Zhai Y."/>
            <person name="Adamski M."/>
            <person name="Calcino A."/>
            <person name="Cummins S.F."/>
            <person name="Goodstein D.M."/>
            <person name="Harris C."/>
            <person name="Jackson D.J."/>
            <person name="Leys S.P."/>
            <person name="Shu S."/>
            <person name="Woodcroft B.J."/>
            <person name="Vervoort M."/>
            <person name="Kosik K.S."/>
            <person name="Manning G."/>
            <person name="Degnan B.M."/>
            <person name="Rokhsar D.S."/>
        </authorList>
    </citation>
    <scope>NUCLEOTIDE SEQUENCE [LARGE SCALE GENOMIC DNA]</scope>
</reference>
<evidence type="ECO:0000256" key="2">
    <source>
        <dbReference type="ARBA" id="ARBA00022414"/>
    </source>
</evidence>
<evidence type="ECO:0000259" key="14">
    <source>
        <dbReference type="PROSITE" id="PS50174"/>
    </source>
</evidence>
<feature type="domain" description="G-patch" evidence="14">
    <location>
        <begin position="308"/>
        <end position="354"/>
    </location>
</feature>
<evidence type="ECO:0000256" key="9">
    <source>
        <dbReference type="ARBA" id="ARBA00023163"/>
    </source>
</evidence>
<dbReference type="GO" id="GO:0000978">
    <property type="term" value="F:RNA polymerase II cis-regulatory region sequence-specific DNA binding"/>
    <property type="evidence" value="ECO:0007669"/>
    <property type="project" value="TreeGrafter"/>
</dbReference>
<keyword evidence="4 11" id="KW-0479">Metal-binding</keyword>
<organism evidence="16 17">
    <name type="scientific">Amphimedon queenslandica</name>
    <name type="common">Sponge</name>
    <dbReference type="NCBI Taxonomy" id="400682"/>
    <lineage>
        <taxon>Eukaryota</taxon>
        <taxon>Metazoa</taxon>
        <taxon>Porifera</taxon>
        <taxon>Demospongiae</taxon>
        <taxon>Heteroscleromorpha</taxon>
        <taxon>Haplosclerida</taxon>
        <taxon>Niphatidae</taxon>
        <taxon>Amphimedon</taxon>
    </lineage>
</organism>
<keyword evidence="9" id="KW-0804">Transcription</keyword>
<sequence length="489" mass="55654">MRAFTRYKMAVSSTATDYEGPTKVEVQLNADLKMYQEQLDAISECILSSQDADVTDFIEVKNDLQQLISITKDRILELAKERLLQSIDTCDDKKKFEDLCIDKSAPLDQYGDLKGMRCQAPLKESWGTALYHNAMIHNRLEGGDGADFNVTVLFTNPCFNFMKVCPFFLEGRCKFTSENCRYSHGHVVSFSDLKPYYKPDYSNISVGTRCLVKQPDELWHEATVSFIEIDKVVVKFVTQKQDAEVPLADVLPLEENFNSSIFEDLEDDIDNEQSKDEEHEKVQDIEFNDIRQLEESTANRIGEWEKHTKGIGSKLMAKMGYVTGQGLGKSSDGRLEPVKIEILPPGKSLDACAAMRESKNRPSKSHIKKVTKSELEHSSSDTFDFLNRTISGRSKHAHVALDPMAKRDMKGDLNLQLFSVQEDLRNVDKKLLSLGQSLGRNQDKDSAIYSQIKQKVTSIQKQKEELRHIEKKILSKIEKNSNKKKLINF</sequence>
<evidence type="ECO:0000259" key="15">
    <source>
        <dbReference type="PROSITE" id="PS50304"/>
    </source>
</evidence>
<dbReference type="Gene3D" id="2.30.30.140">
    <property type="match status" value="1"/>
</dbReference>
<feature type="zinc finger region" description="C3H1-type" evidence="11">
    <location>
        <begin position="159"/>
        <end position="187"/>
    </location>
</feature>
<dbReference type="GO" id="GO:0001227">
    <property type="term" value="F:DNA-binding transcription repressor activity, RNA polymerase II-specific"/>
    <property type="evidence" value="ECO:0007669"/>
    <property type="project" value="TreeGrafter"/>
</dbReference>
<evidence type="ECO:0000256" key="11">
    <source>
        <dbReference type="PROSITE-ProRule" id="PRU00723"/>
    </source>
</evidence>
<evidence type="ECO:0000256" key="1">
    <source>
        <dbReference type="ARBA" id="ARBA00004123"/>
    </source>
</evidence>
<proteinExistence type="predicted"/>
<dbReference type="GeneID" id="105312094"/>
<dbReference type="EnsemblMetazoa" id="XM_019994383.1">
    <property type="protein sequence ID" value="XP_019849942.1"/>
    <property type="gene ID" value="LOC105312094"/>
</dbReference>
<dbReference type="PANTHER" id="PTHR46297">
    <property type="entry name" value="ZINC FINGER CCCH-TYPE WITH G PATCH DOMAIN-CONTAINING PROTEIN"/>
    <property type="match status" value="1"/>
</dbReference>
<keyword evidence="6 11" id="KW-0862">Zinc</keyword>
<dbReference type="Gene3D" id="2.30.30.1190">
    <property type="match status" value="1"/>
</dbReference>
<evidence type="ECO:0000313" key="17">
    <source>
        <dbReference type="Proteomes" id="UP000007879"/>
    </source>
</evidence>
<dbReference type="RefSeq" id="XP_019849942.1">
    <property type="nucleotide sequence ID" value="XM_019994383.1"/>
</dbReference>
<feature type="coiled-coil region" evidence="12">
    <location>
        <begin position="452"/>
        <end position="479"/>
    </location>
</feature>
<name>A0AAN0IZI1_AMPQE</name>
<evidence type="ECO:0000256" key="6">
    <source>
        <dbReference type="ARBA" id="ARBA00022833"/>
    </source>
</evidence>
<evidence type="ECO:0000256" key="4">
    <source>
        <dbReference type="ARBA" id="ARBA00022723"/>
    </source>
</evidence>
<dbReference type="CDD" id="cd20384">
    <property type="entry name" value="Tudor_ZGPAT"/>
    <property type="match status" value="1"/>
</dbReference>
<dbReference type="KEGG" id="aqu:105312094"/>
<dbReference type="SMART" id="SM00443">
    <property type="entry name" value="G_patch"/>
    <property type="match status" value="1"/>
</dbReference>
<keyword evidence="3" id="KW-0678">Repressor</keyword>
<dbReference type="Pfam" id="PF01585">
    <property type="entry name" value="G-patch"/>
    <property type="match status" value="1"/>
</dbReference>
<keyword evidence="17" id="KW-1185">Reference proteome</keyword>
<evidence type="ECO:0000256" key="3">
    <source>
        <dbReference type="ARBA" id="ARBA00022491"/>
    </source>
</evidence>
<dbReference type="AlphaFoldDB" id="A0AAN0IZI1"/>
<dbReference type="Proteomes" id="UP000007879">
    <property type="component" value="Unassembled WGS sequence"/>
</dbReference>
<evidence type="ECO:0000256" key="7">
    <source>
        <dbReference type="ARBA" id="ARBA00023015"/>
    </source>
</evidence>
<keyword evidence="5 11" id="KW-0863">Zinc-finger</keyword>
<dbReference type="PROSITE" id="PS50103">
    <property type="entry name" value="ZF_C3H1"/>
    <property type="match status" value="1"/>
</dbReference>
<dbReference type="InterPro" id="IPR002999">
    <property type="entry name" value="Tudor"/>
</dbReference>
<evidence type="ECO:0000256" key="8">
    <source>
        <dbReference type="ARBA" id="ARBA00023125"/>
    </source>
</evidence>
<dbReference type="PROSITE" id="PS50304">
    <property type="entry name" value="TUDOR"/>
    <property type="match status" value="1"/>
</dbReference>
<keyword evidence="8" id="KW-0238">DNA-binding</keyword>
<evidence type="ECO:0000259" key="13">
    <source>
        <dbReference type="PROSITE" id="PS50103"/>
    </source>
</evidence>
<dbReference type="PROSITE" id="PS50174">
    <property type="entry name" value="G_PATCH"/>
    <property type="match status" value="1"/>
</dbReference>
<dbReference type="PANTHER" id="PTHR46297:SF1">
    <property type="entry name" value="ZINC FINGER CCCH-TYPE WITH G PATCH DOMAIN-CONTAINING PROTEIN"/>
    <property type="match status" value="1"/>
</dbReference>
<evidence type="ECO:0000256" key="5">
    <source>
        <dbReference type="ARBA" id="ARBA00022771"/>
    </source>
</evidence>
<dbReference type="GO" id="GO:0005634">
    <property type="term" value="C:nucleus"/>
    <property type="evidence" value="ECO:0007669"/>
    <property type="project" value="UniProtKB-SubCell"/>
</dbReference>
<dbReference type="GO" id="GO:0008270">
    <property type="term" value="F:zinc ion binding"/>
    <property type="evidence" value="ECO:0007669"/>
    <property type="project" value="UniProtKB-KW"/>
</dbReference>
<comment type="subcellular location">
    <subcellularLocation>
        <location evidence="1">Nucleus</location>
    </subcellularLocation>
</comment>
<keyword evidence="12" id="KW-0175">Coiled coil</keyword>
<protein>
    <recommendedName>
        <fullName evidence="2">Zinc finger CCCH-type with G patch domain-containing protein</fullName>
    </recommendedName>
</protein>
<evidence type="ECO:0000256" key="10">
    <source>
        <dbReference type="ARBA" id="ARBA00023242"/>
    </source>
</evidence>
<dbReference type="InterPro" id="IPR000571">
    <property type="entry name" value="Znf_CCCH"/>
</dbReference>
<evidence type="ECO:0000256" key="12">
    <source>
        <dbReference type="SAM" id="Coils"/>
    </source>
</evidence>
<keyword evidence="7" id="KW-0805">Transcription regulation</keyword>
<keyword evidence="10" id="KW-0539">Nucleus</keyword>
<accession>A0AAN0IZI1</accession>
<evidence type="ECO:0000313" key="16">
    <source>
        <dbReference type="EnsemblMetazoa" id="XP_019849942.1"/>
    </source>
</evidence>